<dbReference type="InterPro" id="IPR051059">
    <property type="entry name" value="VerF-like"/>
</dbReference>
<keyword evidence="3" id="KW-0677">Repeat</keyword>
<feature type="compositionally biased region" description="Basic and acidic residues" evidence="7">
    <location>
        <begin position="15"/>
        <end position="25"/>
    </location>
</feature>
<evidence type="ECO:0000256" key="1">
    <source>
        <dbReference type="ARBA" id="ARBA00004123"/>
    </source>
</evidence>
<organism evidence="9 10">
    <name type="scientific">Thyridium curvatum</name>
    <dbReference type="NCBI Taxonomy" id="1093900"/>
    <lineage>
        <taxon>Eukaryota</taxon>
        <taxon>Fungi</taxon>
        <taxon>Dikarya</taxon>
        <taxon>Ascomycota</taxon>
        <taxon>Pezizomycotina</taxon>
        <taxon>Sordariomycetes</taxon>
        <taxon>Sordariomycetidae</taxon>
        <taxon>Thyridiales</taxon>
        <taxon>Thyridiaceae</taxon>
        <taxon>Thyridium</taxon>
    </lineage>
</organism>
<dbReference type="GO" id="GO:0000785">
    <property type="term" value="C:chromatin"/>
    <property type="evidence" value="ECO:0007669"/>
    <property type="project" value="TreeGrafter"/>
</dbReference>
<dbReference type="GO" id="GO:0000978">
    <property type="term" value="F:RNA polymerase II cis-regulatory region sequence-specific DNA binding"/>
    <property type="evidence" value="ECO:0007669"/>
    <property type="project" value="InterPro"/>
</dbReference>
<keyword evidence="2" id="KW-0479">Metal-binding</keyword>
<keyword evidence="10" id="KW-1185">Reference proteome</keyword>
<evidence type="ECO:0000259" key="8">
    <source>
        <dbReference type="Pfam" id="PF04082"/>
    </source>
</evidence>
<name>A0A507BNN7_9PEZI</name>
<dbReference type="GO" id="GO:0005634">
    <property type="term" value="C:nucleus"/>
    <property type="evidence" value="ECO:0007669"/>
    <property type="project" value="UniProtKB-SubCell"/>
</dbReference>
<evidence type="ECO:0000256" key="5">
    <source>
        <dbReference type="ARBA" id="ARBA00022833"/>
    </source>
</evidence>
<dbReference type="OrthoDB" id="654211at2759"/>
<dbReference type="Proteomes" id="UP000319257">
    <property type="component" value="Unassembled WGS sequence"/>
</dbReference>
<evidence type="ECO:0000256" key="4">
    <source>
        <dbReference type="ARBA" id="ARBA00022771"/>
    </source>
</evidence>
<dbReference type="EMBL" id="SKBQ01000106">
    <property type="protein sequence ID" value="TPX18891.1"/>
    <property type="molecule type" value="Genomic_DNA"/>
</dbReference>
<evidence type="ECO:0000256" key="2">
    <source>
        <dbReference type="ARBA" id="ARBA00022723"/>
    </source>
</evidence>
<evidence type="ECO:0000313" key="9">
    <source>
        <dbReference type="EMBL" id="TPX18891.1"/>
    </source>
</evidence>
<dbReference type="RefSeq" id="XP_031000602.1">
    <property type="nucleotide sequence ID" value="XM_031134173.1"/>
</dbReference>
<feature type="compositionally biased region" description="Polar residues" evidence="7">
    <location>
        <begin position="352"/>
        <end position="374"/>
    </location>
</feature>
<dbReference type="InParanoid" id="A0A507BNN7"/>
<feature type="domain" description="Xylanolytic transcriptional activator regulatory" evidence="8">
    <location>
        <begin position="278"/>
        <end position="589"/>
    </location>
</feature>
<comment type="subcellular location">
    <subcellularLocation>
        <location evidence="1">Nucleus</location>
    </subcellularLocation>
</comment>
<feature type="compositionally biased region" description="Basic and acidic residues" evidence="7">
    <location>
        <begin position="375"/>
        <end position="388"/>
    </location>
</feature>
<keyword evidence="6" id="KW-0539">Nucleus</keyword>
<evidence type="ECO:0000256" key="7">
    <source>
        <dbReference type="SAM" id="MobiDB-lite"/>
    </source>
</evidence>
<dbReference type="InterPro" id="IPR007219">
    <property type="entry name" value="XnlR_reg_dom"/>
</dbReference>
<protein>
    <recommendedName>
        <fullName evidence="8">Xylanolytic transcriptional activator regulatory domain-containing protein</fullName>
    </recommendedName>
</protein>
<feature type="region of interest" description="Disordered" evidence="7">
    <location>
        <begin position="15"/>
        <end position="47"/>
    </location>
</feature>
<dbReference type="GO" id="GO:0006351">
    <property type="term" value="P:DNA-templated transcription"/>
    <property type="evidence" value="ECO:0007669"/>
    <property type="project" value="InterPro"/>
</dbReference>
<accession>A0A507BNN7</accession>
<keyword evidence="4" id="KW-0863">Zinc-finger</keyword>
<comment type="caution">
    <text evidence="9">The sequence shown here is derived from an EMBL/GenBank/DDBJ whole genome shotgun (WGS) entry which is preliminary data.</text>
</comment>
<dbReference type="PANTHER" id="PTHR40626">
    <property type="entry name" value="MIP31509P"/>
    <property type="match status" value="1"/>
</dbReference>
<dbReference type="PANTHER" id="PTHR40626:SF10">
    <property type="entry name" value="C2H2-TYPE DOMAIN-CONTAINING PROTEIN"/>
    <property type="match status" value="1"/>
</dbReference>
<feature type="region of interest" description="Disordered" evidence="7">
    <location>
        <begin position="771"/>
        <end position="797"/>
    </location>
</feature>
<evidence type="ECO:0000256" key="6">
    <source>
        <dbReference type="ARBA" id="ARBA00023242"/>
    </source>
</evidence>
<reference evidence="9 10" key="1">
    <citation type="submission" date="2019-06" db="EMBL/GenBank/DDBJ databases">
        <title>Draft genome sequence of the filamentous fungus Phialemoniopsis curvata isolated from diesel fuel.</title>
        <authorList>
            <person name="Varaljay V.A."/>
            <person name="Lyon W.J."/>
            <person name="Crouch A.L."/>
            <person name="Drake C.E."/>
            <person name="Hollomon J.M."/>
            <person name="Nadeau L.J."/>
            <person name="Nunn H.S."/>
            <person name="Stevenson B.S."/>
            <person name="Bojanowski C.L."/>
            <person name="Crookes-Goodson W.J."/>
        </authorList>
    </citation>
    <scope>NUCLEOTIDE SEQUENCE [LARGE SCALE GENOMIC DNA]</scope>
    <source>
        <strain evidence="9 10">D216</strain>
    </source>
</reference>
<proteinExistence type="predicted"/>
<dbReference type="GO" id="GO:0000981">
    <property type="term" value="F:DNA-binding transcription factor activity, RNA polymerase II-specific"/>
    <property type="evidence" value="ECO:0007669"/>
    <property type="project" value="InterPro"/>
</dbReference>
<dbReference type="STRING" id="1093900.A0A507BNN7"/>
<sequence>MDISDLLVRHEKLVHLNENNKDGSRPRKTSTVNVQTGPPPDSRTDGQMLGIQPHRAAPPHYNADPMMTPAPSSLSSDAQLSQRTAPACNLDLLSDAATHLASAGGVHSIAPLMSDVAQASGGLGRVKYDEGMQYGDRGRENEPAAMPGQFPAQPATASFDDYHLFLDEFASSPHFLPPPLDSDPSSGLWPKQGVDMQGRGGALKGMSSFPSTRFSSLQPDMRNPAESMQDDAMRAPMWRISAGDHTVIKNRLDEFSPVLPADFVFPSRHTLTRFLEGYITGFHEHLPFLHIPTLSPAELSPELLLAILAVGAQYRFESHRAHALWYAAKAVALEQIRRRHSHEVHGLLPTQAAYSPHSTRPSPSNTYRHSFSSVHQERPITQDTHREPFSPNTPQSRLETIQALLLLFAVGLWGAKAILHEALSLQSQLALLIREEGLTTEAAPPVDWESWIRLEGSKRTKLIAFCFFNLCSIAYNTPPMLLTSEIYLHLPHPSRLWRAESSWQWQEARQACPALDISLQDGFSRYLNRPSQGPLEHMSCLGNYVLIHAFIQHIYLLKQTSFATASPFDTHRGLKMDDVEDVTQALRVWQVGFEQHRQQHGSGGGDAHGAGGAGGAGGGDGPVAFNSTALLRLAYIRLYTDLSPSRTLESRDYVLIANGFQEAPLLVRSQRLTRAIWQAIHALSLLVKVGVNYVARTKSLEWSMQHTQGFDHTNQSPRDPVCNLECAILLSKWLMTLAAVTVADPAVSPEEKTLLEMVRRMLDETEFAVPIDPSLASSPGGGGTTTAGNSSSSSDPEKLRQLAGAVVRLWAETFKGTHIFEMVRVMSVGLEGYADLLTKQDRAPGGLVVVGGGGSGGGGGVGAAGRLGSGSSLG</sequence>
<gene>
    <name evidence="9" type="ORF">E0L32_011443</name>
</gene>
<dbReference type="GO" id="GO:0008270">
    <property type="term" value="F:zinc ion binding"/>
    <property type="evidence" value="ECO:0007669"/>
    <property type="project" value="UniProtKB-KW"/>
</dbReference>
<dbReference type="GeneID" id="41978890"/>
<evidence type="ECO:0000313" key="10">
    <source>
        <dbReference type="Proteomes" id="UP000319257"/>
    </source>
</evidence>
<keyword evidence="5" id="KW-0862">Zinc</keyword>
<feature type="region of interest" description="Disordered" evidence="7">
    <location>
        <begin position="352"/>
        <end position="394"/>
    </location>
</feature>
<dbReference type="Pfam" id="PF04082">
    <property type="entry name" value="Fungal_trans"/>
    <property type="match status" value="1"/>
</dbReference>
<evidence type="ECO:0000256" key="3">
    <source>
        <dbReference type="ARBA" id="ARBA00022737"/>
    </source>
</evidence>
<dbReference type="AlphaFoldDB" id="A0A507BNN7"/>